<proteinExistence type="predicted"/>
<dbReference type="EMBL" id="MN739154">
    <property type="protein sequence ID" value="QHS90968.1"/>
    <property type="molecule type" value="Genomic_DNA"/>
</dbReference>
<name>A0A6C0BHU2_9ZZZZ</name>
<dbReference type="PIRSF" id="PIRSF000705">
    <property type="entry name" value="DNK"/>
    <property type="match status" value="1"/>
</dbReference>
<dbReference type="AlphaFoldDB" id="A0A6C0BHU2"/>
<dbReference type="InterPro" id="IPR002624">
    <property type="entry name" value="DCK/DGK"/>
</dbReference>
<sequence length="217" mass="25198">MSHLILSLDGNIGSGKTTLLNHIRTYLHDIHVVDEPVGQWTELHDKEGKNLLELFYQDKKRWSYTFQNCALLTRLTNIKDAISKLDNTVKGQQVIVTERSMLTDKHVFAEMLHDSGDLNAIEWELYNNWFHTFGKTYPIHGIIYLSTSSKTSKERIQIRNRQGEDRIDMEYLDALEAQHEKWISNTTIPVLTLSTEVGVSVEENMEHIRSFVKQLKL</sequence>
<evidence type="ECO:0000259" key="1">
    <source>
        <dbReference type="Pfam" id="PF01712"/>
    </source>
</evidence>
<organism evidence="2">
    <name type="scientific">viral metagenome</name>
    <dbReference type="NCBI Taxonomy" id="1070528"/>
    <lineage>
        <taxon>unclassified sequences</taxon>
        <taxon>metagenomes</taxon>
        <taxon>organismal metagenomes</taxon>
    </lineage>
</organism>
<dbReference type="GO" id="GO:0005524">
    <property type="term" value="F:ATP binding"/>
    <property type="evidence" value="ECO:0007669"/>
    <property type="project" value="InterPro"/>
</dbReference>
<evidence type="ECO:0000313" key="2">
    <source>
        <dbReference type="EMBL" id="QHS90968.1"/>
    </source>
</evidence>
<dbReference type="InterPro" id="IPR050566">
    <property type="entry name" value="Deoxyribonucleoside_kinase"/>
</dbReference>
<dbReference type="InterPro" id="IPR031314">
    <property type="entry name" value="DNK_dom"/>
</dbReference>
<dbReference type="GO" id="GO:0005737">
    <property type="term" value="C:cytoplasm"/>
    <property type="evidence" value="ECO:0007669"/>
    <property type="project" value="TreeGrafter"/>
</dbReference>
<dbReference type="SUPFAM" id="SSF52540">
    <property type="entry name" value="P-loop containing nucleoside triphosphate hydrolases"/>
    <property type="match status" value="1"/>
</dbReference>
<reference evidence="2" key="1">
    <citation type="journal article" date="2020" name="Nature">
        <title>Giant virus diversity and host interactions through global metagenomics.</title>
        <authorList>
            <person name="Schulz F."/>
            <person name="Roux S."/>
            <person name="Paez-Espino D."/>
            <person name="Jungbluth S."/>
            <person name="Walsh D.A."/>
            <person name="Denef V.J."/>
            <person name="McMahon K.D."/>
            <person name="Konstantinidis K.T."/>
            <person name="Eloe-Fadrosh E.A."/>
            <person name="Kyrpides N.C."/>
            <person name="Woyke T."/>
        </authorList>
    </citation>
    <scope>NUCLEOTIDE SEQUENCE</scope>
    <source>
        <strain evidence="2">GVMAG-M-3300013004-44</strain>
    </source>
</reference>
<dbReference type="Pfam" id="PF01712">
    <property type="entry name" value="dNK"/>
    <property type="match status" value="1"/>
</dbReference>
<feature type="domain" description="Deoxynucleoside kinase" evidence="1">
    <location>
        <begin position="6"/>
        <end position="209"/>
    </location>
</feature>
<dbReference type="GO" id="GO:0019136">
    <property type="term" value="F:deoxynucleoside kinase activity"/>
    <property type="evidence" value="ECO:0007669"/>
    <property type="project" value="InterPro"/>
</dbReference>
<dbReference type="CDD" id="cd01673">
    <property type="entry name" value="dNK"/>
    <property type="match status" value="1"/>
</dbReference>
<dbReference type="PANTHER" id="PTHR10513:SF35">
    <property type="entry name" value="DEOXYADENOSINE KINASE"/>
    <property type="match status" value="1"/>
</dbReference>
<dbReference type="Gene3D" id="3.40.50.300">
    <property type="entry name" value="P-loop containing nucleotide triphosphate hydrolases"/>
    <property type="match status" value="1"/>
</dbReference>
<protein>
    <recommendedName>
        <fullName evidence="1">Deoxynucleoside kinase domain-containing protein</fullName>
    </recommendedName>
</protein>
<dbReference type="PANTHER" id="PTHR10513">
    <property type="entry name" value="DEOXYNUCLEOSIDE KINASE"/>
    <property type="match status" value="1"/>
</dbReference>
<accession>A0A6C0BHU2</accession>
<dbReference type="InterPro" id="IPR027417">
    <property type="entry name" value="P-loop_NTPase"/>
</dbReference>